<evidence type="ECO:0000256" key="4">
    <source>
        <dbReference type="ARBA" id="ARBA00047590"/>
    </source>
</evidence>
<dbReference type="FunFam" id="3.40.50.1820:FF:000002">
    <property type="entry name" value="S-formylglutathione hydrolase"/>
    <property type="match status" value="1"/>
</dbReference>
<evidence type="ECO:0000256" key="5">
    <source>
        <dbReference type="NCBIfam" id="TIGR02821"/>
    </source>
</evidence>
<evidence type="ECO:0000256" key="6">
    <source>
        <dbReference type="PIRSR" id="PIRSR614186-1"/>
    </source>
</evidence>
<dbReference type="SUPFAM" id="SSF53474">
    <property type="entry name" value="alpha/beta-Hydrolases"/>
    <property type="match status" value="1"/>
</dbReference>
<reference evidence="8" key="1">
    <citation type="submission" date="2022-11" db="EMBL/GenBank/DDBJ databases">
        <authorList>
            <person name="Kamali M."/>
            <person name="Peak L."/>
            <person name="Go Y.Y."/>
            <person name="Balasuriya U.B.R."/>
            <person name="Carossino M."/>
        </authorList>
    </citation>
    <scope>NUCLEOTIDE SEQUENCE</scope>
    <source>
        <strain evidence="8">4524</strain>
    </source>
</reference>
<evidence type="ECO:0000313" key="9">
    <source>
        <dbReference type="Proteomes" id="UP001142444"/>
    </source>
</evidence>
<proteinExistence type="inferred from homology"/>
<sequence length="286" mass="31994">MTALTQIARYKMFGGYHERYTHYSNSTHCKMTFAIYLPPQAEQGQKVPVLYWLSGLTCTDENFATKAGAQQFAAQHGIAIVMPDTSPRGETVANDEGYDLGQGAGFYLNATQQPWAAHFRMYDYIVQELPALIEANFPVSDKRSISGHSMGGHGAIQIGLKNPERYCAISAFSPIVTPSQVPWGQKAFTAYLGADQTAWAEYDSFALLDNVSPIRPILIEQGLADSFYPTQLQPEMFAEKAQKLGFDVTLNLYEGYDHSYFFIASFIEKHIAFHARALMESKQKNR</sequence>
<feature type="active site" description="Charge relay system" evidence="6">
    <location>
        <position position="149"/>
    </location>
</feature>
<dbReference type="GO" id="GO:0052689">
    <property type="term" value="F:carboxylic ester hydrolase activity"/>
    <property type="evidence" value="ECO:0007669"/>
    <property type="project" value="UniProtKB-KW"/>
</dbReference>
<dbReference type="NCBIfam" id="TIGR02821">
    <property type="entry name" value="fghA_ester_D"/>
    <property type="match status" value="1"/>
</dbReference>
<dbReference type="PANTHER" id="PTHR10061:SF1">
    <property type="entry name" value="S-FORMYLGLUTATHIONE HYDROLASE YEIG"/>
    <property type="match status" value="1"/>
</dbReference>
<comment type="similarity">
    <text evidence="1 7">Belongs to the esterase D family.</text>
</comment>
<evidence type="ECO:0000313" key="8">
    <source>
        <dbReference type="EMBL" id="MDE8035509.1"/>
    </source>
</evidence>
<evidence type="ECO:0000256" key="1">
    <source>
        <dbReference type="ARBA" id="ARBA00005622"/>
    </source>
</evidence>
<name>A0A9X4G809_ACTEU</name>
<dbReference type="GO" id="GO:0046294">
    <property type="term" value="P:formaldehyde catabolic process"/>
    <property type="evidence" value="ECO:0007669"/>
    <property type="project" value="InterPro"/>
</dbReference>
<feature type="active site" description="Charge relay system" evidence="6">
    <location>
        <position position="225"/>
    </location>
</feature>
<dbReference type="Pfam" id="PF00756">
    <property type="entry name" value="Esterase"/>
    <property type="match status" value="1"/>
</dbReference>
<dbReference type="InterPro" id="IPR029058">
    <property type="entry name" value="AB_hydrolase_fold"/>
</dbReference>
<comment type="caution">
    <text evidence="8">The sequence shown here is derived from an EMBL/GenBank/DDBJ whole genome shotgun (WGS) entry which is preliminary data.</text>
</comment>
<dbReference type="RefSeq" id="WP_275218353.1">
    <property type="nucleotide sequence ID" value="NZ_JAPHVQ010000011.1"/>
</dbReference>
<dbReference type="GO" id="GO:0018738">
    <property type="term" value="F:S-formylglutathione hydrolase activity"/>
    <property type="evidence" value="ECO:0007669"/>
    <property type="project" value="UniProtKB-UniRule"/>
</dbReference>
<dbReference type="AlphaFoldDB" id="A0A9X4G809"/>
<dbReference type="GO" id="GO:0005829">
    <property type="term" value="C:cytosol"/>
    <property type="evidence" value="ECO:0007669"/>
    <property type="project" value="TreeGrafter"/>
</dbReference>
<dbReference type="InterPro" id="IPR000801">
    <property type="entry name" value="Esterase-like"/>
</dbReference>
<dbReference type="EC" id="3.1.2.12" evidence="5 7"/>
<dbReference type="EMBL" id="JAPHVQ010000011">
    <property type="protein sequence ID" value="MDE8035509.1"/>
    <property type="molecule type" value="Genomic_DNA"/>
</dbReference>
<reference evidence="8" key="2">
    <citation type="journal article" date="2023" name="Pathogens">
        <title>Pathological Features and Genomic Characterization of an Actinobacillus equuli subsp. equuli Bearing Unique Virulence-Associated Genes from an Adult Horse with Pleuropneumonia.</title>
        <authorList>
            <person name="Kamali M."/>
            <person name="Carossino M."/>
            <person name="Del Piero F."/>
            <person name="Peak L."/>
            <person name="Mitchell M.S."/>
            <person name="Willette J."/>
            <person name="Baker R."/>
            <person name="Li F."/>
            <person name="Kenez A."/>
            <person name="Balasuriya U.B.R."/>
            <person name="Go Y.Y."/>
        </authorList>
    </citation>
    <scope>NUCLEOTIDE SEQUENCE</scope>
    <source>
        <strain evidence="8">4524</strain>
    </source>
</reference>
<organism evidence="8 9">
    <name type="scientific">Actinobacillus equuli subsp. equuli</name>
    <dbReference type="NCBI Taxonomy" id="202947"/>
    <lineage>
        <taxon>Bacteria</taxon>
        <taxon>Pseudomonadati</taxon>
        <taxon>Pseudomonadota</taxon>
        <taxon>Gammaproteobacteria</taxon>
        <taxon>Pasteurellales</taxon>
        <taxon>Pasteurellaceae</taxon>
        <taxon>Actinobacillus</taxon>
    </lineage>
</organism>
<accession>A0A9X4G809</accession>
<dbReference type="PANTHER" id="PTHR10061">
    <property type="entry name" value="S-FORMYLGLUTATHIONE HYDROLASE"/>
    <property type="match status" value="1"/>
</dbReference>
<protein>
    <recommendedName>
        <fullName evidence="5 7">S-formylglutathione hydrolase</fullName>
        <ecNumber evidence="5 7">3.1.2.12</ecNumber>
    </recommendedName>
</protein>
<keyword evidence="3 7" id="KW-0378">Hydrolase</keyword>
<feature type="active site" description="Charge relay system" evidence="6">
    <location>
        <position position="258"/>
    </location>
</feature>
<evidence type="ECO:0000256" key="2">
    <source>
        <dbReference type="ARBA" id="ARBA00022487"/>
    </source>
</evidence>
<evidence type="ECO:0000256" key="7">
    <source>
        <dbReference type="RuleBase" id="RU363068"/>
    </source>
</evidence>
<comment type="function">
    <text evidence="7">Serine hydrolase involved in the detoxification of formaldehyde.</text>
</comment>
<evidence type="ECO:0000256" key="3">
    <source>
        <dbReference type="ARBA" id="ARBA00022801"/>
    </source>
</evidence>
<keyword evidence="2 7" id="KW-0719">Serine esterase</keyword>
<dbReference type="Gene3D" id="3.40.50.1820">
    <property type="entry name" value="alpha/beta hydrolase"/>
    <property type="match status" value="1"/>
</dbReference>
<dbReference type="Proteomes" id="UP001142444">
    <property type="component" value="Unassembled WGS sequence"/>
</dbReference>
<gene>
    <name evidence="8" type="primary">fghA</name>
    <name evidence="8" type="ORF">OQ257_10100</name>
</gene>
<comment type="catalytic activity">
    <reaction evidence="4 7">
        <text>S-formylglutathione + H2O = formate + glutathione + H(+)</text>
        <dbReference type="Rhea" id="RHEA:14961"/>
        <dbReference type="ChEBI" id="CHEBI:15377"/>
        <dbReference type="ChEBI" id="CHEBI:15378"/>
        <dbReference type="ChEBI" id="CHEBI:15740"/>
        <dbReference type="ChEBI" id="CHEBI:57688"/>
        <dbReference type="ChEBI" id="CHEBI:57925"/>
        <dbReference type="EC" id="3.1.2.12"/>
    </reaction>
</comment>
<keyword evidence="9" id="KW-1185">Reference proteome</keyword>
<dbReference type="InterPro" id="IPR014186">
    <property type="entry name" value="S-formylglutathione_hydrol"/>
</dbReference>